<gene>
    <name evidence="2" type="ORF">CYLTODRAFT_426036</name>
</gene>
<feature type="chain" id="PRO_5002316638" evidence="1">
    <location>
        <begin position="23"/>
        <end position="78"/>
    </location>
</feature>
<dbReference type="AlphaFoldDB" id="A0A0D7B1X1"/>
<protein>
    <submittedName>
        <fullName evidence="2">Uncharacterized protein</fullName>
    </submittedName>
</protein>
<organism evidence="2 3">
    <name type="scientific">Cylindrobasidium torrendii FP15055 ss-10</name>
    <dbReference type="NCBI Taxonomy" id="1314674"/>
    <lineage>
        <taxon>Eukaryota</taxon>
        <taxon>Fungi</taxon>
        <taxon>Dikarya</taxon>
        <taxon>Basidiomycota</taxon>
        <taxon>Agaricomycotina</taxon>
        <taxon>Agaricomycetes</taxon>
        <taxon>Agaricomycetidae</taxon>
        <taxon>Agaricales</taxon>
        <taxon>Marasmiineae</taxon>
        <taxon>Physalacriaceae</taxon>
        <taxon>Cylindrobasidium</taxon>
    </lineage>
</organism>
<name>A0A0D7B1X1_9AGAR</name>
<evidence type="ECO:0000256" key="1">
    <source>
        <dbReference type="SAM" id="SignalP"/>
    </source>
</evidence>
<dbReference type="EMBL" id="KN880690">
    <property type="protein sequence ID" value="KIY63516.1"/>
    <property type="molecule type" value="Genomic_DNA"/>
</dbReference>
<keyword evidence="3" id="KW-1185">Reference proteome</keyword>
<reference evidence="2 3" key="1">
    <citation type="journal article" date="2015" name="Fungal Genet. Biol.">
        <title>Evolution of novel wood decay mechanisms in Agaricales revealed by the genome sequences of Fistulina hepatica and Cylindrobasidium torrendii.</title>
        <authorList>
            <person name="Floudas D."/>
            <person name="Held B.W."/>
            <person name="Riley R."/>
            <person name="Nagy L.G."/>
            <person name="Koehler G."/>
            <person name="Ransdell A.S."/>
            <person name="Younus H."/>
            <person name="Chow J."/>
            <person name="Chiniquy J."/>
            <person name="Lipzen A."/>
            <person name="Tritt A."/>
            <person name="Sun H."/>
            <person name="Haridas S."/>
            <person name="LaButti K."/>
            <person name="Ohm R.A."/>
            <person name="Kues U."/>
            <person name="Blanchette R.A."/>
            <person name="Grigoriev I.V."/>
            <person name="Minto R.E."/>
            <person name="Hibbett D.S."/>
        </authorList>
    </citation>
    <scope>NUCLEOTIDE SEQUENCE [LARGE SCALE GENOMIC DNA]</scope>
    <source>
        <strain evidence="2 3">FP15055 ss-10</strain>
    </source>
</reference>
<proteinExistence type="predicted"/>
<feature type="signal peptide" evidence="1">
    <location>
        <begin position="1"/>
        <end position="22"/>
    </location>
</feature>
<sequence>MKSFTAAVLFFALAAQQSAVSAQAMGGDTVTFGHASATSSAVASASSSAAAGGGMSIDTSAAVAQASSYAGNSRELVP</sequence>
<dbReference type="Proteomes" id="UP000054007">
    <property type="component" value="Unassembled WGS sequence"/>
</dbReference>
<accession>A0A0D7B1X1</accession>
<evidence type="ECO:0000313" key="3">
    <source>
        <dbReference type="Proteomes" id="UP000054007"/>
    </source>
</evidence>
<evidence type="ECO:0000313" key="2">
    <source>
        <dbReference type="EMBL" id="KIY63516.1"/>
    </source>
</evidence>
<keyword evidence="1" id="KW-0732">Signal</keyword>